<organism evidence="2 3">
    <name type="scientific">Gossypium darwinii</name>
    <name type="common">Darwin's cotton</name>
    <name type="synonym">Gossypium barbadense var. darwinii</name>
    <dbReference type="NCBI Taxonomy" id="34276"/>
    <lineage>
        <taxon>Eukaryota</taxon>
        <taxon>Viridiplantae</taxon>
        <taxon>Streptophyta</taxon>
        <taxon>Embryophyta</taxon>
        <taxon>Tracheophyta</taxon>
        <taxon>Spermatophyta</taxon>
        <taxon>Magnoliopsida</taxon>
        <taxon>eudicotyledons</taxon>
        <taxon>Gunneridae</taxon>
        <taxon>Pentapetalae</taxon>
        <taxon>rosids</taxon>
        <taxon>malvids</taxon>
        <taxon>Malvales</taxon>
        <taxon>Malvaceae</taxon>
        <taxon>Malvoideae</taxon>
        <taxon>Gossypium</taxon>
    </lineage>
</organism>
<protein>
    <submittedName>
        <fullName evidence="2">Uncharacterized protein</fullName>
    </submittedName>
</protein>
<feature type="transmembrane region" description="Helical" evidence="1">
    <location>
        <begin position="80"/>
        <end position="98"/>
    </location>
</feature>
<accession>A0A5D2G470</accession>
<keyword evidence="1" id="KW-0812">Transmembrane</keyword>
<dbReference type="Proteomes" id="UP000323506">
    <property type="component" value="Chromosome A06"/>
</dbReference>
<keyword evidence="3" id="KW-1185">Reference proteome</keyword>
<dbReference type="AlphaFoldDB" id="A0A5D2G470"/>
<reference evidence="2 3" key="1">
    <citation type="submission" date="2019-06" db="EMBL/GenBank/DDBJ databases">
        <title>WGS assembly of Gossypium darwinii.</title>
        <authorList>
            <person name="Chen Z.J."/>
            <person name="Sreedasyam A."/>
            <person name="Ando A."/>
            <person name="Song Q."/>
            <person name="De L."/>
            <person name="Hulse-Kemp A."/>
            <person name="Ding M."/>
            <person name="Ye W."/>
            <person name="Kirkbride R."/>
            <person name="Jenkins J."/>
            <person name="Plott C."/>
            <person name="Lovell J."/>
            <person name="Lin Y.-M."/>
            <person name="Vaughn R."/>
            <person name="Liu B."/>
            <person name="Li W."/>
            <person name="Simpson S."/>
            <person name="Scheffler B."/>
            <person name="Saski C."/>
            <person name="Grover C."/>
            <person name="Hu G."/>
            <person name="Conover J."/>
            <person name="Carlson J."/>
            <person name="Shu S."/>
            <person name="Boston L."/>
            <person name="Williams M."/>
            <person name="Peterson D."/>
            <person name="Mcgee K."/>
            <person name="Jones D."/>
            <person name="Wendel J."/>
            <person name="Stelly D."/>
            <person name="Grimwood J."/>
            <person name="Schmutz J."/>
        </authorList>
    </citation>
    <scope>NUCLEOTIDE SEQUENCE [LARGE SCALE GENOMIC DNA]</scope>
    <source>
        <strain evidence="2">1808015.09</strain>
    </source>
</reference>
<keyword evidence="1" id="KW-0472">Membrane</keyword>
<evidence type="ECO:0000256" key="1">
    <source>
        <dbReference type="SAM" id="Phobius"/>
    </source>
</evidence>
<evidence type="ECO:0000313" key="3">
    <source>
        <dbReference type="Proteomes" id="UP000323506"/>
    </source>
</evidence>
<evidence type="ECO:0000313" key="2">
    <source>
        <dbReference type="EMBL" id="TYH12530.1"/>
    </source>
</evidence>
<proteinExistence type="predicted"/>
<keyword evidence="1" id="KW-1133">Transmembrane helix</keyword>
<gene>
    <name evidence="2" type="ORF">ES288_A06G074700v1</name>
</gene>
<dbReference type="EMBL" id="CM017693">
    <property type="protein sequence ID" value="TYH12530.1"/>
    <property type="molecule type" value="Genomic_DNA"/>
</dbReference>
<name>A0A5D2G470_GOSDA</name>
<sequence>MKARWIEDVYYEEWLQAACSWKLKNSNRFIYSYVYLRTNFFLGLMGITTSIEDKYHNVKSIQQFYSYICKFKQTTYSYSWFLYVMSYIFGICSPFVVLSPSNEASFGFFAS</sequence>